<proteinExistence type="predicted"/>
<comment type="caution">
    <text evidence="1">The sequence shown here is derived from an EMBL/GenBank/DDBJ whole genome shotgun (WGS) entry which is preliminary data.</text>
</comment>
<gene>
    <name evidence="1" type="ORF">AV530_012048</name>
</gene>
<reference evidence="1 2" key="1">
    <citation type="submission" date="2016-02" db="EMBL/GenBank/DDBJ databases">
        <title>Band-tailed pigeon sequencing and assembly.</title>
        <authorList>
            <person name="Soares A.E."/>
            <person name="Novak B.J."/>
            <person name="Rice E.S."/>
            <person name="O'Connell B."/>
            <person name="Chang D."/>
            <person name="Weber S."/>
            <person name="Shapiro B."/>
        </authorList>
    </citation>
    <scope>NUCLEOTIDE SEQUENCE [LARGE SCALE GENOMIC DNA]</scope>
    <source>
        <strain evidence="1">BTP2013</strain>
        <tissue evidence="1">Blood</tissue>
    </source>
</reference>
<accession>A0A1V4JUR2</accession>
<dbReference type="EMBL" id="LSYS01006159">
    <property type="protein sequence ID" value="OPJ75911.1"/>
    <property type="molecule type" value="Genomic_DNA"/>
</dbReference>
<sequence>MLLLLLLLKVSSNERVQVNRSGNMTGRKIIYEALRIKTDPQRCKGGLGPAIRHYIMCCFMSATALKSFRQEIYTSESLDDKQHTNSITTGKIMTT</sequence>
<dbReference type="AlphaFoldDB" id="A0A1V4JUR2"/>
<keyword evidence="2" id="KW-1185">Reference proteome</keyword>
<evidence type="ECO:0000313" key="2">
    <source>
        <dbReference type="Proteomes" id="UP000190648"/>
    </source>
</evidence>
<dbReference type="Proteomes" id="UP000190648">
    <property type="component" value="Unassembled WGS sequence"/>
</dbReference>
<name>A0A1V4JUR2_PATFA</name>
<organism evidence="1 2">
    <name type="scientific">Patagioenas fasciata monilis</name>
    <dbReference type="NCBI Taxonomy" id="372326"/>
    <lineage>
        <taxon>Eukaryota</taxon>
        <taxon>Metazoa</taxon>
        <taxon>Chordata</taxon>
        <taxon>Craniata</taxon>
        <taxon>Vertebrata</taxon>
        <taxon>Euteleostomi</taxon>
        <taxon>Archelosauria</taxon>
        <taxon>Archosauria</taxon>
        <taxon>Dinosauria</taxon>
        <taxon>Saurischia</taxon>
        <taxon>Theropoda</taxon>
        <taxon>Coelurosauria</taxon>
        <taxon>Aves</taxon>
        <taxon>Neognathae</taxon>
        <taxon>Neoaves</taxon>
        <taxon>Columbimorphae</taxon>
        <taxon>Columbiformes</taxon>
        <taxon>Columbidae</taxon>
        <taxon>Patagioenas</taxon>
    </lineage>
</organism>
<evidence type="ECO:0000313" key="1">
    <source>
        <dbReference type="EMBL" id="OPJ75911.1"/>
    </source>
</evidence>
<protein>
    <submittedName>
        <fullName evidence="1">Uncharacterized protein</fullName>
    </submittedName>
</protein>